<feature type="region of interest" description="Disordered" evidence="1">
    <location>
        <begin position="352"/>
        <end position="375"/>
    </location>
</feature>
<organism evidence="2 3">
    <name type="scientific">Marasmius crinis-equi</name>
    <dbReference type="NCBI Taxonomy" id="585013"/>
    <lineage>
        <taxon>Eukaryota</taxon>
        <taxon>Fungi</taxon>
        <taxon>Dikarya</taxon>
        <taxon>Basidiomycota</taxon>
        <taxon>Agaricomycotina</taxon>
        <taxon>Agaricomycetes</taxon>
        <taxon>Agaricomycetidae</taxon>
        <taxon>Agaricales</taxon>
        <taxon>Marasmiineae</taxon>
        <taxon>Marasmiaceae</taxon>
        <taxon>Marasmius</taxon>
    </lineage>
</organism>
<accession>A0ABR3ESM1</accession>
<comment type="caution">
    <text evidence="2">The sequence shown here is derived from an EMBL/GenBank/DDBJ whole genome shotgun (WGS) entry which is preliminary data.</text>
</comment>
<dbReference type="Proteomes" id="UP001465976">
    <property type="component" value="Unassembled WGS sequence"/>
</dbReference>
<proteinExistence type="predicted"/>
<sequence length="671" mass="75168">MSSSIPDYAFKRAFQTDDLIKDPALLTRYAQSDTPLRSFEGQVGNAYPGDVIVTSPNSQVLYAPPLNNCRVRLRDDLHYGQDDPLFHPQPFHRPIAHLAVLPLPSSDPGHPLYTAWVRPTAQQFEERTAVDICPGMGRLSRSLYWAFHSLASDVLVKASRNSDDVYVKSLSMELSALLGRLESQWATKDVTFLRFAHAQRQYLELTARFSWVERFRNAYMGMAIEKDGAQATGKAENVMGAFSDELDVVERLFRAGIPVWYVRPISQALDVRIDRVQEFIVERSSKISLHCNYEVNLKEPRTPHRVIYSGLANKPERYQSMANFIHSLLHYPSLFGSYEPRSSTSLIRNSAASSSVVPGHSGPNPYSRTGKAPASDKHGLNTFVDPISPLMPPGIPAWDSALQSLSNHNNALAPTAGTDRGFFLPPPRLFVTPVSDETKVKLVCNWLKMRHVLLYGLVIGSRRLSNKEWRSLLLLGTEGEAPSHPKRVSRANEMRGLLKDFIEKSQLSLNPDNLEKVEPSWNGHKVAGSTVPSPSIMHEILWELFELNFRQELLALDRELDTSGMNPYDRQQLLNKCWVGSADVVPSTGDSRGLGNDTIEVRAPFIRALHKVMSTWRIGKPLELMDPFPGDELAHNFLVTVGRVERALASAYTGAALEIFGRAALVPHRFR</sequence>
<name>A0ABR3ESM1_9AGAR</name>
<evidence type="ECO:0000313" key="2">
    <source>
        <dbReference type="EMBL" id="KAL0565908.1"/>
    </source>
</evidence>
<evidence type="ECO:0000256" key="1">
    <source>
        <dbReference type="SAM" id="MobiDB-lite"/>
    </source>
</evidence>
<gene>
    <name evidence="2" type="ORF">V5O48_016111</name>
</gene>
<protein>
    <submittedName>
        <fullName evidence="2">Uncharacterized protein</fullName>
    </submittedName>
</protein>
<reference evidence="2 3" key="1">
    <citation type="submission" date="2024-02" db="EMBL/GenBank/DDBJ databases">
        <title>A draft genome for the cacao thread blight pathogen Marasmius crinis-equi.</title>
        <authorList>
            <person name="Cohen S.P."/>
            <person name="Baruah I.K."/>
            <person name="Amoako-Attah I."/>
            <person name="Bukari Y."/>
            <person name="Meinhardt L.W."/>
            <person name="Bailey B.A."/>
        </authorList>
    </citation>
    <scope>NUCLEOTIDE SEQUENCE [LARGE SCALE GENOMIC DNA]</scope>
    <source>
        <strain evidence="2 3">GH-76</strain>
    </source>
</reference>
<evidence type="ECO:0000313" key="3">
    <source>
        <dbReference type="Proteomes" id="UP001465976"/>
    </source>
</evidence>
<keyword evidence="3" id="KW-1185">Reference proteome</keyword>
<dbReference type="EMBL" id="JBAHYK010002076">
    <property type="protein sequence ID" value="KAL0565908.1"/>
    <property type="molecule type" value="Genomic_DNA"/>
</dbReference>